<dbReference type="EMBL" id="MKKU01000428">
    <property type="protein sequence ID" value="RNF12968.1"/>
    <property type="molecule type" value="Genomic_DNA"/>
</dbReference>
<protein>
    <submittedName>
        <fullName evidence="2">Uncharacterized protein</fullName>
    </submittedName>
</protein>
<reference evidence="2 3" key="1">
    <citation type="journal article" date="2018" name="BMC Genomics">
        <title>Genomic comparison of Trypanosoma conorhini and Trypanosoma rangeli to Trypanosoma cruzi strains of high and low virulence.</title>
        <authorList>
            <person name="Bradwell K.R."/>
            <person name="Koparde V.N."/>
            <person name="Matveyev A.V."/>
            <person name="Serrano M.G."/>
            <person name="Alves J.M."/>
            <person name="Parikh H."/>
            <person name="Huang B."/>
            <person name="Lee V."/>
            <person name="Espinosa-Alvarez O."/>
            <person name="Ortiz P.A."/>
            <person name="Costa-Martins A.G."/>
            <person name="Teixeira M.M."/>
            <person name="Buck G.A."/>
        </authorList>
    </citation>
    <scope>NUCLEOTIDE SEQUENCE [LARGE SCALE GENOMIC DNA]</scope>
    <source>
        <strain evidence="2 3">025E</strain>
    </source>
</reference>
<comment type="caution">
    <text evidence="2">The sequence shown here is derived from an EMBL/GenBank/DDBJ whole genome shotgun (WGS) entry which is preliminary data.</text>
</comment>
<feature type="compositionally biased region" description="Low complexity" evidence="1">
    <location>
        <begin position="52"/>
        <end position="70"/>
    </location>
</feature>
<proteinExistence type="predicted"/>
<evidence type="ECO:0000313" key="2">
    <source>
        <dbReference type="EMBL" id="RNF12968.1"/>
    </source>
</evidence>
<evidence type="ECO:0000313" key="3">
    <source>
        <dbReference type="Proteomes" id="UP000284403"/>
    </source>
</evidence>
<accession>A0A3R7MCT6</accession>
<gene>
    <name evidence="2" type="ORF">Tco025E_06384</name>
</gene>
<dbReference type="RefSeq" id="XP_029226640.1">
    <property type="nucleotide sequence ID" value="XM_029373261.1"/>
</dbReference>
<dbReference type="GeneID" id="40319995"/>
<evidence type="ECO:0000256" key="1">
    <source>
        <dbReference type="SAM" id="MobiDB-lite"/>
    </source>
</evidence>
<feature type="region of interest" description="Disordered" evidence="1">
    <location>
        <begin position="1"/>
        <end position="83"/>
    </location>
</feature>
<dbReference type="Proteomes" id="UP000284403">
    <property type="component" value="Unassembled WGS sequence"/>
</dbReference>
<organism evidence="2 3">
    <name type="scientific">Trypanosoma conorhini</name>
    <dbReference type="NCBI Taxonomy" id="83891"/>
    <lineage>
        <taxon>Eukaryota</taxon>
        <taxon>Discoba</taxon>
        <taxon>Euglenozoa</taxon>
        <taxon>Kinetoplastea</taxon>
        <taxon>Metakinetoplastina</taxon>
        <taxon>Trypanosomatida</taxon>
        <taxon>Trypanosomatidae</taxon>
        <taxon>Trypanosoma</taxon>
    </lineage>
</organism>
<feature type="compositionally biased region" description="Basic residues" evidence="1">
    <location>
        <begin position="12"/>
        <end position="22"/>
    </location>
</feature>
<dbReference type="AlphaFoldDB" id="A0A3R7MCT6"/>
<sequence length="180" mass="19362">MVTRPAASKVTAGRRREAKKTQKAVTSGARPHPSPSSPARQEPQGGKREALQKALAAALAAPPAGAHFAPGTEVDDYGKGSPTDRLQFGYAPANAAEAVAFHSSIPAKKWVAQRRKQGRLAIVMKQKLPRPNCEPMTSLLKLKQHWRSTAEFVAEVRGGRVAQDSADELLELLVSQQRVA</sequence>
<name>A0A3R7MCT6_9TRYP</name>
<keyword evidence="3" id="KW-1185">Reference proteome</keyword>
<dbReference type="OrthoDB" id="278174at2759"/>